<dbReference type="InterPro" id="IPR037041">
    <property type="entry name" value="Trigger_fac_C_sf"/>
</dbReference>
<dbReference type="NCBIfam" id="TIGR00115">
    <property type="entry name" value="tig"/>
    <property type="match status" value="1"/>
</dbReference>
<dbReference type="HAMAP" id="MF_00303">
    <property type="entry name" value="Trigger_factor_Tig"/>
    <property type="match status" value="1"/>
</dbReference>
<dbReference type="Gene3D" id="1.10.3120.10">
    <property type="entry name" value="Trigger factor, C-terminal domain"/>
    <property type="match status" value="1"/>
</dbReference>
<dbReference type="GO" id="GO:0003755">
    <property type="term" value="F:peptidyl-prolyl cis-trans isomerase activity"/>
    <property type="evidence" value="ECO:0007669"/>
    <property type="project" value="UniProtKB-UniRule"/>
</dbReference>
<dbReference type="FunFam" id="3.10.50.40:FF:000001">
    <property type="entry name" value="Trigger factor"/>
    <property type="match status" value="1"/>
</dbReference>
<dbReference type="Pfam" id="PF00254">
    <property type="entry name" value="FKBP_C"/>
    <property type="match status" value="1"/>
</dbReference>
<dbReference type="GO" id="GO:0005737">
    <property type="term" value="C:cytoplasm"/>
    <property type="evidence" value="ECO:0007669"/>
    <property type="project" value="UniProtKB-SubCell"/>
</dbReference>
<dbReference type="InterPro" id="IPR008880">
    <property type="entry name" value="Trigger_fac_C"/>
</dbReference>
<evidence type="ECO:0000256" key="8">
    <source>
        <dbReference type="ARBA" id="ARBA00023235"/>
    </source>
</evidence>
<dbReference type="SUPFAM" id="SSF102735">
    <property type="entry name" value="Trigger factor ribosome-binding domain"/>
    <property type="match status" value="1"/>
</dbReference>
<dbReference type="AlphaFoldDB" id="A0A7H1NSW4"/>
<dbReference type="GO" id="GO:0051083">
    <property type="term" value="P:'de novo' cotranslational protein folding"/>
    <property type="evidence" value="ECO:0007669"/>
    <property type="project" value="TreeGrafter"/>
</dbReference>
<dbReference type="KEGG" id="ebla:JGUZn3_16540"/>
<name>A0A7H1NSW4_9PROT</name>
<reference evidence="16 17" key="1">
    <citation type="submission" date="2020-08" db="EMBL/GenBank/DDBJ databases">
        <title>Complete genome sequence of Entomobacter blattae G55GP.</title>
        <authorList>
            <person name="Poehlein A."/>
            <person name="Guzman J."/>
            <person name="Daniel R."/>
            <person name="Vilcinskas A."/>
        </authorList>
    </citation>
    <scope>NUCLEOTIDE SEQUENCE [LARGE SCALE GENOMIC DNA]</scope>
    <source>
        <strain evidence="16 17">G55GP</strain>
    </source>
</reference>
<keyword evidence="6 12" id="KW-0697">Rotamase</keyword>
<dbReference type="Pfam" id="PF05698">
    <property type="entry name" value="Trigger_C"/>
    <property type="match status" value="1"/>
</dbReference>
<keyword evidence="17" id="KW-1185">Reference proteome</keyword>
<dbReference type="InterPro" id="IPR046357">
    <property type="entry name" value="PPIase_dom_sf"/>
</dbReference>
<dbReference type="Gene3D" id="3.30.70.1050">
    <property type="entry name" value="Trigger factor ribosome-binding domain"/>
    <property type="match status" value="1"/>
</dbReference>
<evidence type="ECO:0000256" key="2">
    <source>
        <dbReference type="ARBA" id="ARBA00005464"/>
    </source>
</evidence>
<evidence type="ECO:0000313" key="16">
    <source>
        <dbReference type="EMBL" id="QNT78874.1"/>
    </source>
</evidence>
<comment type="catalytic activity">
    <reaction evidence="1 12 13">
        <text>[protein]-peptidylproline (omega=180) = [protein]-peptidylproline (omega=0)</text>
        <dbReference type="Rhea" id="RHEA:16237"/>
        <dbReference type="Rhea" id="RHEA-COMP:10747"/>
        <dbReference type="Rhea" id="RHEA-COMP:10748"/>
        <dbReference type="ChEBI" id="CHEBI:83833"/>
        <dbReference type="ChEBI" id="CHEBI:83834"/>
        <dbReference type="EC" id="5.2.1.8"/>
    </reaction>
</comment>
<comment type="domain">
    <text evidence="12">Consists of 3 domains; the N-terminus binds the ribosome, the middle domain has PPIase activity, while the C-terminus has intrinsic chaperone activity on its own.</text>
</comment>
<dbReference type="InterPro" id="IPR027304">
    <property type="entry name" value="Trigger_fact/SurA_dom_sf"/>
</dbReference>
<sequence length="446" mass="50210">MQVQETLSEGLKRNFTITIPADTVEGKRTERLQELAKTIDLPGFRPGKVPAALVKQRYGKAVHAEVLEQVVGESLNKAMEERGFRPAFNPKVDIVKGNDESKVEDVEIAVETEILPDFDIPEVKGLSLTRYKSEPTEESIENALQEIAKRQREYEDSDQKRPAAVGDVMNVDFIGKMDGVPFEGGTATDVNVEIGGSGFIPGFAEQVEGMSPGEEKTITVTFPENYQAQNLAGKEATFDIKANGFKKAVEVTIDDAMAQKLGFPALEALKDMIRRQIDDEYNKISYMRIKREILDKLAEIVDFAVPETLVVNEFNQIWQQIEADKKADRLDEDDKNKNEETLKSDYRKIAERRVRLGILLAEIGRVNSITVTQDEFANAIRNEAMRYPGQEQQVFDFFRQNPQVAESLRGPLFEDKVIKYIIESADIKDEMVTAEQLTELPPAKLS</sequence>
<evidence type="ECO:0000256" key="12">
    <source>
        <dbReference type="HAMAP-Rule" id="MF_00303"/>
    </source>
</evidence>
<gene>
    <name evidence="12 16" type="primary">tig</name>
    <name evidence="16" type="ORF">JGUZn3_16540</name>
</gene>
<dbReference type="Gene3D" id="3.10.50.40">
    <property type="match status" value="1"/>
</dbReference>
<dbReference type="RefSeq" id="WP_203413095.1">
    <property type="nucleotide sequence ID" value="NZ_CP060244.1"/>
</dbReference>
<evidence type="ECO:0000256" key="14">
    <source>
        <dbReference type="RuleBase" id="RU003914"/>
    </source>
</evidence>
<dbReference type="PROSITE" id="PS50059">
    <property type="entry name" value="FKBP_PPIASE"/>
    <property type="match status" value="1"/>
</dbReference>
<dbReference type="GO" id="GO:0051301">
    <property type="term" value="P:cell division"/>
    <property type="evidence" value="ECO:0007669"/>
    <property type="project" value="UniProtKB-KW"/>
</dbReference>
<dbReference type="Proteomes" id="UP000516349">
    <property type="component" value="Chromosome"/>
</dbReference>
<dbReference type="GO" id="GO:0043022">
    <property type="term" value="F:ribosome binding"/>
    <property type="evidence" value="ECO:0007669"/>
    <property type="project" value="TreeGrafter"/>
</dbReference>
<evidence type="ECO:0000256" key="3">
    <source>
        <dbReference type="ARBA" id="ARBA00013194"/>
    </source>
</evidence>
<evidence type="ECO:0000256" key="4">
    <source>
        <dbReference type="ARBA" id="ARBA00016902"/>
    </source>
</evidence>
<dbReference type="PANTHER" id="PTHR30560">
    <property type="entry name" value="TRIGGER FACTOR CHAPERONE AND PEPTIDYL-PROLYL CIS/TRANS ISOMERASE"/>
    <property type="match status" value="1"/>
</dbReference>
<dbReference type="PANTHER" id="PTHR30560:SF3">
    <property type="entry name" value="TRIGGER FACTOR-LIKE PROTEIN TIG, CHLOROPLASTIC"/>
    <property type="match status" value="1"/>
</dbReference>
<dbReference type="SUPFAM" id="SSF54534">
    <property type="entry name" value="FKBP-like"/>
    <property type="match status" value="1"/>
</dbReference>
<dbReference type="InterPro" id="IPR001179">
    <property type="entry name" value="PPIase_FKBP_dom"/>
</dbReference>
<evidence type="ECO:0000256" key="11">
    <source>
        <dbReference type="ARBA" id="ARBA00029986"/>
    </source>
</evidence>
<comment type="similarity">
    <text evidence="2 12 14">Belongs to the FKBP-type PPIase family. Tig subfamily.</text>
</comment>
<dbReference type="PIRSF" id="PIRSF003095">
    <property type="entry name" value="Trigger_factor"/>
    <property type="match status" value="1"/>
</dbReference>
<evidence type="ECO:0000313" key="17">
    <source>
        <dbReference type="Proteomes" id="UP000516349"/>
    </source>
</evidence>
<dbReference type="EMBL" id="CP060244">
    <property type="protein sequence ID" value="QNT78874.1"/>
    <property type="molecule type" value="Genomic_DNA"/>
</dbReference>
<feature type="domain" description="PPIase FKBP-type" evidence="15">
    <location>
        <begin position="166"/>
        <end position="234"/>
    </location>
</feature>
<dbReference type="EC" id="5.2.1.8" evidence="3 12"/>
<keyword evidence="7 12" id="KW-0143">Chaperone</keyword>
<dbReference type="InterPro" id="IPR008881">
    <property type="entry name" value="Trigger_fac_ribosome-bd_bac"/>
</dbReference>
<dbReference type="Pfam" id="PF05697">
    <property type="entry name" value="Trigger_N"/>
    <property type="match status" value="1"/>
</dbReference>
<evidence type="ECO:0000259" key="15">
    <source>
        <dbReference type="PROSITE" id="PS50059"/>
    </source>
</evidence>
<dbReference type="InterPro" id="IPR036611">
    <property type="entry name" value="Trigger_fac_ribosome-bd_sf"/>
</dbReference>
<keyword evidence="9 12" id="KW-0131">Cell cycle</keyword>
<protein>
    <recommendedName>
        <fullName evidence="4 12">Trigger factor</fullName>
        <shortName evidence="12">TF</shortName>
        <ecNumber evidence="3 12">5.2.1.8</ecNumber>
    </recommendedName>
    <alternativeName>
        <fullName evidence="11 12">PPIase</fullName>
    </alternativeName>
</protein>
<dbReference type="GO" id="GO:0043335">
    <property type="term" value="P:protein unfolding"/>
    <property type="evidence" value="ECO:0007669"/>
    <property type="project" value="TreeGrafter"/>
</dbReference>
<comment type="function">
    <text evidence="10 12">Involved in protein export. Acts as a chaperone by maintaining the newly synthesized protein in an open conformation. Functions as a peptidyl-prolyl cis-trans isomerase.</text>
</comment>
<accession>A0A7H1NSW4</accession>
<evidence type="ECO:0000256" key="10">
    <source>
        <dbReference type="ARBA" id="ARBA00024849"/>
    </source>
</evidence>
<proteinExistence type="inferred from homology"/>
<evidence type="ECO:0000256" key="9">
    <source>
        <dbReference type="ARBA" id="ARBA00023306"/>
    </source>
</evidence>
<dbReference type="SUPFAM" id="SSF109998">
    <property type="entry name" value="Triger factor/SurA peptide-binding domain-like"/>
    <property type="match status" value="1"/>
</dbReference>
<keyword evidence="12" id="KW-0963">Cytoplasm</keyword>
<keyword evidence="5 12" id="KW-0132">Cell division</keyword>
<evidence type="ECO:0000256" key="5">
    <source>
        <dbReference type="ARBA" id="ARBA00022618"/>
    </source>
</evidence>
<dbReference type="GO" id="GO:0044183">
    <property type="term" value="F:protein folding chaperone"/>
    <property type="evidence" value="ECO:0007669"/>
    <property type="project" value="TreeGrafter"/>
</dbReference>
<dbReference type="InterPro" id="IPR005215">
    <property type="entry name" value="Trig_fac"/>
</dbReference>
<dbReference type="GO" id="GO:0015031">
    <property type="term" value="P:protein transport"/>
    <property type="evidence" value="ECO:0007669"/>
    <property type="project" value="UniProtKB-UniRule"/>
</dbReference>
<evidence type="ECO:0000256" key="13">
    <source>
        <dbReference type="PROSITE-ProRule" id="PRU00277"/>
    </source>
</evidence>
<evidence type="ECO:0000256" key="6">
    <source>
        <dbReference type="ARBA" id="ARBA00023110"/>
    </source>
</evidence>
<comment type="subcellular location">
    <subcellularLocation>
        <location evidence="12">Cytoplasm</location>
    </subcellularLocation>
    <text evidence="12">About half TF is bound to the ribosome near the polypeptide exit tunnel while the other half is free in the cytoplasm.</text>
</comment>
<evidence type="ECO:0000256" key="1">
    <source>
        <dbReference type="ARBA" id="ARBA00000971"/>
    </source>
</evidence>
<keyword evidence="8 12" id="KW-0413">Isomerase</keyword>
<organism evidence="16 17">
    <name type="scientific">Entomobacter blattae</name>
    <dbReference type="NCBI Taxonomy" id="2762277"/>
    <lineage>
        <taxon>Bacteria</taxon>
        <taxon>Pseudomonadati</taxon>
        <taxon>Pseudomonadota</taxon>
        <taxon>Alphaproteobacteria</taxon>
        <taxon>Acetobacterales</taxon>
        <taxon>Acetobacteraceae</taxon>
        <taxon>Entomobacter</taxon>
    </lineage>
</organism>
<evidence type="ECO:0000256" key="7">
    <source>
        <dbReference type="ARBA" id="ARBA00023186"/>
    </source>
</evidence>